<dbReference type="PIRSF" id="PIRSF005962">
    <property type="entry name" value="Pept_M20D_amidohydro"/>
    <property type="match status" value="1"/>
</dbReference>
<dbReference type="InterPro" id="IPR011650">
    <property type="entry name" value="Peptidase_M20_dimer"/>
</dbReference>
<dbReference type="Gene3D" id="3.40.630.10">
    <property type="entry name" value="Zn peptidases"/>
    <property type="match status" value="1"/>
</dbReference>
<dbReference type="PANTHER" id="PTHR11014:SF169">
    <property type="entry name" value="CLAN MH, FAMILY M20, PEPTIDASE T-LIKE METALLOPEPTIDASE"/>
    <property type="match status" value="1"/>
</dbReference>
<comment type="caution">
    <text evidence="3">The sequence shown here is derived from an EMBL/GenBank/DDBJ whole genome shotgun (WGS) entry which is preliminary data.</text>
</comment>
<keyword evidence="1" id="KW-0378">Hydrolase</keyword>
<keyword evidence="4" id="KW-1185">Reference proteome</keyword>
<evidence type="ECO:0000313" key="3">
    <source>
        <dbReference type="EMBL" id="MFC3166350.1"/>
    </source>
</evidence>
<dbReference type="EMBL" id="JBHRTG010000019">
    <property type="protein sequence ID" value="MFC3166350.1"/>
    <property type="molecule type" value="Genomic_DNA"/>
</dbReference>
<evidence type="ECO:0000259" key="2">
    <source>
        <dbReference type="Pfam" id="PF07687"/>
    </source>
</evidence>
<dbReference type="SUPFAM" id="SSF55031">
    <property type="entry name" value="Bacterial exopeptidase dimerisation domain"/>
    <property type="match status" value="1"/>
</dbReference>
<organism evidence="3 4">
    <name type="scientific">Ciceribacter thiooxidans</name>
    <dbReference type="NCBI Taxonomy" id="1969821"/>
    <lineage>
        <taxon>Bacteria</taxon>
        <taxon>Pseudomonadati</taxon>
        <taxon>Pseudomonadota</taxon>
        <taxon>Alphaproteobacteria</taxon>
        <taxon>Hyphomicrobiales</taxon>
        <taxon>Rhizobiaceae</taxon>
        <taxon>Ciceribacter</taxon>
    </lineage>
</organism>
<gene>
    <name evidence="3" type="ORF">ACFOHV_24010</name>
</gene>
<dbReference type="NCBIfam" id="TIGR01891">
    <property type="entry name" value="amidohydrolases"/>
    <property type="match status" value="1"/>
</dbReference>
<reference evidence="4" key="1">
    <citation type="journal article" date="2019" name="Int. J. Syst. Evol. Microbiol.">
        <title>The Global Catalogue of Microorganisms (GCM) 10K type strain sequencing project: providing services to taxonomists for standard genome sequencing and annotation.</title>
        <authorList>
            <consortium name="The Broad Institute Genomics Platform"/>
            <consortium name="The Broad Institute Genome Sequencing Center for Infectious Disease"/>
            <person name="Wu L."/>
            <person name="Ma J."/>
        </authorList>
    </citation>
    <scope>NUCLEOTIDE SEQUENCE [LARGE SCALE GENOMIC DNA]</scope>
    <source>
        <strain evidence="4">KCTC 52231</strain>
    </source>
</reference>
<dbReference type="InterPro" id="IPR002933">
    <property type="entry name" value="Peptidase_M20"/>
</dbReference>
<dbReference type="RefSeq" id="WP_182307772.1">
    <property type="nucleotide sequence ID" value="NZ_CP059897.1"/>
</dbReference>
<dbReference type="Proteomes" id="UP001595647">
    <property type="component" value="Unassembled WGS sequence"/>
</dbReference>
<dbReference type="PANTHER" id="PTHR11014">
    <property type="entry name" value="PEPTIDASE M20 FAMILY MEMBER"/>
    <property type="match status" value="1"/>
</dbReference>
<dbReference type="Pfam" id="PF07687">
    <property type="entry name" value="M20_dimer"/>
    <property type="match status" value="1"/>
</dbReference>
<name>A0ABV7IBH9_9HYPH</name>
<evidence type="ECO:0000313" key="4">
    <source>
        <dbReference type="Proteomes" id="UP001595647"/>
    </source>
</evidence>
<proteinExistence type="predicted"/>
<sequence>MHLTNQDLIELVEWRRKLHMTPEISGEETETAREVEIALAATSPDRIVTDLGGHGVAAIYGGFEPGPSVMFRAELDGLAIEDMSDVAYRSRIPGRGHQCGHDGHMATLMALARGLSRKRPKRGRVILMFQPAEENGAGAAAVVADQRYATIKPDFAFAYHNMPGMALGRVALVDGPITCASRGMRIAFTGRTAHASMPETGLSPVPSLLRLLPALEGLSSGEPHSPDFAMTTVTHIEAGERVFGIAPGCGEIWLTLRTLADARMEKLRLDAERIAHEAAAAGLAVEINYDNIFADCVNDPEAVHYLGRALDDEHIAYDSGDLPLRGSEDFGGFGKDGTKIAMFLLGAGENRPHLHNPDYDVPDELIGIGARIFDRVVRGMLG</sequence>
<feature type="domain" description="Peptidase M20 dimerisation" evidence="2">
    <location>
        <begin position="182"/>
        <end position="279"/>
    </location>
</feature>
<dbReference type="InterPro" id="IPR017439">
    <property type="entry name" value="Amidohydrolase"/>
</dbReference>
<dbReference type="SUPFAM" id="SSF53187">
    <property type="entry name" value="Zn-dependent exopeptidases"/>
    <property type="match status" value="1"/>
</dbReference>
<dbReference type="Pfam" id="PF01546">
    <property type="entry name" value="Peptidase_M20"/>
    <property type="match status" value="1"/>
</dbReference>
<protein>
    <submittedName>
        <fullName evidence="3">Amidohydrolase</fullName>
    </submittedName>
</protein>
<dbReference type="InterPro" id="IPR036264">
    <property type="entry name" value="Bact_exopeptidase_dim_dom"/>
</dbReference>
<dbReference type="Gene3D" id="3.30.70.360">
    <property type="match status" value="1"/>
</dbReference>
<accession>A0ABV7IBH9</accession>
<evidence type="ECO:0000256" key="1">
    <source>
        <dbReference type="ARBA" id="ARBA00022801"/>
    </source>
</evidence>